<reference evidence="4" key="1">
    <citation type="journal article" date="2019" name="Int. J. Syst. Evol. Microbiol.">
        <title>The Global Catalogue of Microorganisms (GCM) 10K type strain sequencing project: providing services to taxonomists for standard genome sequencing and annotation.</title>
        <authorList>
            <consortium name="The Broad Institute Genomics Platform"/>
            <consortium name="The Broad Institute Genome Sequencing Center for Infectious Disease"/>
            <person name="Wu L."/>
            <person name="Ma J."/>
        </authorList>
    </citation>
    <scope>NUCLEOTIDE SEQUENCE [LARGE SCALE GENOMIC DNA]</scope>
    <source>
        <strain evidence="4">XZYJT-10</strain>
    </source>
</reference>
<keyword evidence="2" id="KW-0812">Transmembrane</keyword>
<dbReference type="Proteomes" id="UP001596548">
    <property type="component" value="Unassembled WGS sequence"/>
</dbReference>
<accession>A0ABW2HJ39</accession>
<protein>
    <submittedName>
        <fullName evidence="3">Uncharacterized protein</fullName>
    </submittedName>
</protein>
<feature type="transmembrane region" description="Helical" evidence="2">
    <location>
        <begin position="86"/>
        <end position="108"/>
    </location>
</feature>
<gene>
    <name evidence="3" type="ORF">ACFQS1_01505</name>
</gene>
<evidence type="ECO:0000256" key="1">
    <source>
        <dbReference type="SAM" id="MobiDB-lite"/>
    </source>
</evidence>
<organism evidence="3 4">
    <name type="scientific">Paractinoplanes rhizophilus</name>
    <dbReference type="NCBI Taxonomy" id="1416877"/>
    <lineage>
        <taxon>Bacteria</taxon>
        <taxon>Bacillati</taxon>
        <taxon>Actinomycetota</taxon>
        <taxon>Actinomycetes</taxon>
        <taxon>Micromonosporales</taxon>
        <taxon>Micromonosporaceae</taxon>
        <taxon>Paractinoplanes</taxon>
    </lineage>
</organism>
<dbReference type="RefSeq" id="WP_378964025.1">
    <property type="nucleotide sequence ID" value="NZ_JBHTBJ010000001.1"/>
</dbReference>
<keyword evidence="2" id="KW-1133">Transmembrane helix</keyword>
<name>A0ABW2HJ39_9ACTN</name>
<proteinExistence type="predicted"/>
<dbReference type="EMBL" id="JBHTBJ010000001">
    <property type="protein sequence ID" value="MFC7272641.1"/>
    <property type="molecule type" value="Genomic_DNA"/>
</dbReference>
<feature type="region of interest" description="Disordered" evidence="1">
    <location>
        <begin position="1"/>
        <end position="46"/>
    </location>
</feature>
<feature type="compositionally biased region" description="Basic and acidic residues" evidence="1">
    <location>
        <begin position="1"/>
        <end position="11"/>
    </location>
</feature>
<evidence type="ECO:0000256" key="2">
    <source>
        <dbReference type="SAM" id="Phobius"/>
    </source>
</evidence>
<sequence length="125" mass="13258">MAREDSRRTAEEESGPAAGEKPAAEEKPTGRAPVWRPPRGRAKIGQAVGKAQLPEHAVTGIVEHDVSFTQPVFVDPSGARRRRVRAFAYAIGVLLILALAVVWVSQLVGPAAPPPRPVPSVAGSR</sequence>
<evidence type="ECO:0000313" key="4">
    <source>
        <dbReference type="Proteomes" id="UP001596548"/>
    </source>
</evidence>
<comment type="caution">
    <text evidence="3">The sequence shown here is derived from an EMBL/GenBank/DDBJ whole genome shotgun (WGS) entry which is preliminary data.</text>
</comment>
<keyword evidence="4" id="KW-1185">Reference proteome</keyword>
<evidence type="ECO:0000313" key="3">
    <source>
        <dbReference type="EMBL" id="MFC7272641.1"/>
    </source>
</evidence>
<keyword evidence="2" id="KW-0472">Membrane</keyword>